<feature type="chain" id="PRO_5043123394" evidence="1">
    <location>
        <begin position="16"/>
        <end position="34"/>
    </location>
</feature>
<protein>
    <submittedName>
        <fullName evidence="2 4">Uncharacterized protein</fullName>
    </submittedName>
</protein>
<evidence type="ECO:0000313" key="3">
    <source>
        <dbReference type="Proteomes" id="UP000268014"/>
    </source>
</evidence>
<sequence>MKLFVCFIVAPFAVAAVQKLALTWNKPRKVVSLE</sequence>
<accession>A0A0N4W1R1</accession>
<evidence type="ECO:0000313" key="2">
    <source>
        <dbReference type="EMBL" id="VDO21253.1"/>
    </source>
</evidence>
<gene>
    <name evidence="2" type="ORF">HPLM_LOCUS3588</name>
</gene>
<name>A0A0N4W1R1_HAEPC</name>
<feature type="signal peptide" evidence="1">
    <location>
        <begin position="1"/>
        <end position="15"/>
    </location>
</feature>
<organism evidence="4">
    <name type="scientific">Haemonchus placei</name>
    <name type="common">Barber's pole worm</name>
    <dbReference type="NCBI Taxonomy" id="6290"/>
    <lineage>
        <taxon>Eukaryota</taxon>
        <taxon>Metazoa</taxon>
        <taxon>Ecdysozoa</taxon>
        <taxon>Nematoda</taxon>
        <taxon>Chromadorea</taxon>
        <taxon>Rhabditida</taxon>
        <taxon>Rhabditina</taxon>
        <taxon>Rhabditomorpha</taxon>
        <taxon>Strongyloidea</taxon>
        <taxon>Trichostrongylidae</taxon>
        <taxon>Haemonchus</taxon>
    </lineage>
</organism>
<dbReference type="Proteomes" id="UP000268014">
    <property type="component" value="Unassembled WGS sequence"/>
</dbReference>
<proteinExistence type="predicted"/>
<dbReference type="AlphaFoldDB" id="A0A0N4W1R1"/>
<reference evidence="2 3" key="2">
    <citation type="submission" date="2018-11" db="EMBL/GenBank/DDBJ databases">
        <authorList>
            <consortium name="Pathogen Informatics"/>
        </authorList>
    </citation>
    <scope>NUCLEOTIDE SEQUENCE [LARGE SCALE GENOMIC DNA]</scope>
    <source>
        <strain evidence="2 3">MHpl1</strain>
    </source>
</reference>
<reference evidence="4" key="1">
    <citation type="submission" date="2017-02" db="UniProtKB">
        <authorList>
            <consortium name="WormBaseParasite"/>
        </authorList>
    </citation>
    <scope>IDENTIFICATION</scope>
</reference>
<keyword evidence="3" id="KW-1185">Reference proteome</keyword>
<evidence type="ECO:0000313" key="4">
    <source>
        <dbReference type="WBParaSite" id="HPLM_0000359601-mRNA-1"/>
    </source>
</evidence>
<keyword evidence="1" id="KW-0732">Signal</keyword>
<dbReference type="EMBL" id="UZAF01016130">
    <property type="protein sequence ID" value="VDO21253.1"/>
    <property type="molecule type" value="Genomic_DNA"/>
</dbReference>
<evidence type="ECO:0000256" key="1">
    <source>
        <dbReference type="SAM" id="SignalP"/>
    </source>
</evidence>
<dbReference type="WBParaSite" id="HPLM_0000359601-mRNA-1">
    <property type="protein sequence ID" value="HPLM_0000359601-mRNA-1"/>
    <property type="gene ID" value="HPLM_0000359601"/>
</dbReference>